<evidence type="ECO:0000256" key="3">
    <source>
        <dbReference type="ARBA" id="ARBA00023163"/>
    </source>
</evidence>
<dbReference type="InterPro" id="IPR000792">
    <property type="entry name" value="Tscrpt_reg_LuxR_C"/>
</dbReference>
<dbReference type="PANTHER" id="PTHR44688">
    <property type="entry name" value="DNA-BINDING TRANSCRIPTIONAL ACTIVATOR DEVR_DOSR"/>
    <property type="match status" value="1"/>
</dbReference>
<dbReference type="PRINTS" id="PR00038">
    <property type="entry name" value="HTHLUXR"/>
</dbReference>
<feature type="domain" description="HTH luxR-type" evidence="4">
    <location>
        <begin position="137"/>
        <end position="202"/>
    </location>
</feature>
<keyword evidence="3" id="KW-0804">Transcription</keyword>
<dbReference type="Proteomes" id="UP001596157">
    <property type="component" value="Unassembled WGS sequence"/>
</dbReference>
<evidence type="ECO:0000256" key="2">
    <source>
        <dbReference type="ARBA" id="ARBA00023125"/>
    </source>
</evidence>
<proteinExistence type="predicted"/>
<evidence type="ECO:0000313" key="5">
    <source>
        <dbReference type="EMBL" id="MFC5286714.1"/>
    </source>
</evidence>
<dbReference type="Gene3D" id="3.40.50.2300">
    <property type="match status" value="1"/>
</dbReference>
<comment type="caution">
    <text evidence="5">The sequence shown here is derived from an EMBL/GenBank/DDBJ whole genome shotgun (WGS) entry which is preliminary data.</text>
</comment>
<sequence>MRDIRVAVVSSGGRANHEFVDHLAESGGLQIVLHATGERLAELRRSRRDVVVVRMEQLDISEPLLQAVIGTDTRVVLVAGKMSDDQIYAAARHGVRGFAVDGPGGHSAAQAILETHRSGSWLPPSLGGELVRFLARSGAANPELTRTELDILRQVCDGALNSEIARRLCCTADNVKWHLKNVYRKLHVRNRAEAAAHAVRTGIVDI</sequence>
<dbReference type="SMART" id="SM00421">
    <property type="entry name" value="HTH_LUXR"/>
    <property type="match status" value="1"/>
</dbReference>
<protein>
    <submittedName>
        <fullName evidence="5">LuxR C-terminal-related transcriptional regulator</fullName>
    </submittedName>
</protein>
<organism evidence="5 6">
    <name type="scientific">Actinokineospora guangxiensis</name>
    <dbReference type="NCBI Taxonomy" id="1490288"/>
    <lineage>
        <taxon>Bacteria</taxon>
        <taxon>Bacillati</taxon>
        <taxon>Actinomycetota</taxon>
        <taxon>Actinomycetes</taxon>
        <taxon>Pseudonocardiales</taxon>
        <taxon>Pseudonocardiaceae</taxon>
        <taxon>Actinokineospora</taxon>
    </lineage>
</organism>
<evidence type="ECO:0000313" key="6">
    <source>
        <dbReference type="Proteomes" id="UP001596157"/>
    </source>
</evidence>
<accession>A0ABW0EL95</accession>
<dbReference type="PANTHER" id="PTHR44688:SF25">
    <property type="entry name" value="HTH LUXR-TYPE DOMAIN-CONTAINING PROTEIN"/>
    <property type="match status" value="1"/>
</dbReference>
<dbReference type="InterPro" id="IPR016032">
    <property type="entry name" value="Sig_transdc_resp-reg_C-effctor"/>
</dbReference>
<dbReference type="PROSITE" id="PS00622">
    <property type="entry name" value="HTH_LUXR_1"/>
    <property type="match status" value="1"/>
</dbReference>
<gene>
    <name evidence="5" type="ORF">ACFPM7_06595</name>
</gene>
<dbReference type="SUPFAM" id="SSF46894">
    <property type="entry name" value="C-terminal effector domain of the bipartite response regulators"/>
    <property type="match status" value="1"/>
</dbReference>
<dbReference type="CDD" id="cd06170">
    <property type="entry name" value="LuxR_C_like"/>
    <property type="match status" value="1"/>
</dbReference>
<dbReference type="EMBL" id="JBHSKF010000002">
    <property type="protein sequence ID" value="MFC5286714.1"/>
    <property type="molecule type" value="Genomic_DNA"/>
</dbReference>
<reference evidence="6" key="1">
    <citation type="journal article" date="2019" name="Int. J. Syst. Evol. Microbiol.">
        <title>The Global Catalogue of Microorganisms (GCM) 10K type strain sequencing project: providing services to taxonomists for standard genome sequencing and annotation.</title>
        <authorList>
            <consortium name="The Broad Institute Genomics Platform"/>
            <consortium name="The Broad Institute Genome Sequencing Center for Infectious Disease"/>
            <person name="Wu L."/>
            <person name="Ma J."/>
        </authorList>
    </citation>
    <scope>NUCLEOTIDE SEQUENCE [LARGE SCALE GENOMIC DNA]</scope>
    <source>
        <strain evidence="6">CCUG 59778</strain>
    </source>
</reference>
<keyword evidence="2" id="KW-0238">DNA-binding</keyword>
<dbReference type="PROSITE" id="PS50043">
    <property type="entry name" value="HTH_LUXR_2"/>
    <property type="match status" value="1"/>
</dbReference>
<name>A0ABW0EL95_9PSEU</name>
<keyword evidence="6" id="KW-1185">Reference proteome</keyword>
<dbReference type="Pfam" id="PF00196">
    <property type="entry name" value="GerE"/>
    <property type="match status" value="1"/>
</dbReference>
<evidence type="ECO:0000256" key="1">
    <source>
        <dbReference type="ARBA" id="ARBA00023015"/>
    </source>
</evidence>
<keyword evidence="1" id="KW-0805">Transcription regulation</keyword>
<evidence type="ECO:0000259" key="4">
    <source>
        <dbReference type="PROSITE" id="PS50043"/>
    </source>
</evidence>